<evidence type="ECO:0000259" key="9">
    <source>
        <dbReference type="PROSITE" id="PS50011"/>
    </source>
</evidence>
<evidence type="ECO:0000256" key="5">
    <source>
        <dbReference type="ARBA" id="ARBA00038035"/>
    </source>
</evidence>
<evidence type="ECO:0000256" key="1">
    <source>
        <dbReference type="ARBA" id="ARBA00022679"/>
    </source>
</evidence>
<dbReference type="OrthoDB" id="3050118at2759"/>
<evidence type="ECO:0000313" key="10">
    <source>
        <dbReference type="EMBL" id="CAA7264557.1"/>
    </source>
</evidence>
<keyword evidence="8" id="KW-1133">Transmembrane helix</keyword>
<dbReference type="GO" id="GO:0004708">
    <property type="term" value="F:MAP kinase kinase activity"/>
    <property type="evidence" value="ECO:0007669"/>
    <property type="project" value="UniProtKB-EC"/>
</dbReference>
<dbReference type="EMBL" id="CACVBS010000045">
    <property type="protein sequence ID" value="CAA7264557.1"/>
    <property type="molecule type" value="Genomic_DNA"/>
</dbReference>
<evidence type="ECO:0000256" key="2">
    <source>
        <dbReference type="ARBA" id="ARBA00022741"/>
    </source>
</evidence>
<feature type="region of interest" description="Disordered" evidence="7">
    <location>
        <begin position="243"/>
        <end position="325"/>
    </location>
</feature>
<keyword evidence="3" id="KW-0418">Kinase</keyword>
<dbReference type="PROSITE" id="PS50011">
    <property type="entry name" value="PROTEIN_KINASE_DOM"/>
    <property type="match status" value="1"/>
</dbReference>
<dbReference type="GO" id="GO:0000196">
    <property type="term" value="P:cell integrity MAPK cascade"/>
    <property type="evidence" value="ECO:0007669"/>
    <property type="project" value="TreeGrafter"/>
</dbReference>
<dbReference type="GO" id="GO:0005524">
    <property type="term" value="F:ATP binding"/>
    <property type="evidence" value="ECO:0007669"/>
    <property type="project" value="UniProtKB-KW"/>
</dbReference>
<proteinExistence type="inferred from homology"/>
<dbReference type="AlphaFoldDB" id="A0A8S0WKE8"/>
<evidence type="ECO:0000256" key="7">
    <source>
        <dbReference type="SAM" id="MobiDB-lite"/>
    </source>
</evidence>
<dbReference type="Proteomes" id="UP000467700">
    <property type="component" value="Unassembled WGS sequence"/>
</dbReference>
<feature type="transmembrane region" description="Helical" evidence="8">
    <location>
        <begin position="63"/>
        <end position="83"/>
    </location>
</feature>
<sequence>MPEKSDTVWQQLDDLSVPFTSSTMPHVNLTSRIGAIFPLRCLVFISHAILFCSLWYLRARHALHLLVTIVGFTILAAFVVSLISRKGTWCPRPSLYSHPLRFSCDGVFAGLNAALPILASPYFFPQKKWLASLYSTMILLAGFNWAEPVLDLLGLVVGITVAATFFIFVPQPAHLEDDGALPSPVGAFPASPVAGPESCGGEQEQETALVPAILPGPPEPAANGFAEPIVEPVVDDVPDKVRKRASMSSVPLPKGPRRQRASPGRSGTARTPPLAPAVEPDVPQAPHIHPPQSHNPLPQETRRPLPSPPRPLSSPSPRPITDKPTFLERFSGDAYEKLEIIGQSATQTVHKVRHRDNGRVYAMKTIVPREKHAHELVQGFEDFIRLTKPLGEGRGRGLNLVRCYEAYINYEKDEARVVMEFCEGGSLHAVRQRIAEGGGIVGEGVVGKLAIGILDGLSFLHEQGIIHRGITPFNVLLTKHGVVKLSEVLVTSHPPWGWDKFSVSCLYVSPERILGNKPITGPSDVWSMGITLLEFLWHRHPYPDLPPLDLMARIVNGEPPQLKNEEGVRRSAQMKDFFKQLLIVDAASRPDAWALKQHPWIVTSMRREVNMKRWIADVWGWPRV</sequence>
<feature type="compositionally biased region" description="Pro residues" evidence="7">
    <location>
        <begin position="305"/>
        <end position="318"/>
    </location>
</feature>
<protein>
    <recommendedName>
        <fullName evidence="6">mitogen-activated protein kinase kinase</fullName>
        <ecNumber evidence="6">2.7.12.2</ecNumber>
    </recommendedName>
</protein>
<dbReference type="PANTHER" id="PTHR48013:SF6">
    <property type="entry name" value="MAP KINASE KINASE MKK1_SSP32-RELATED"/>
    <property type="match status" value="1"/>
</dbReference>
<feature type="transmembrane region" description="Helical" evidence="8">
    <location>
        <begin position="129"/>
        <end position="145"/>
    </location>
</feature>
<evidence type="ECO:0000256" key="4">
    <source>
        <dbReference type="ARBA" id="ARBA00022840"/>
    </source>
</evidence>
<dbReference type="Gene3D" id="1.10.510.10">
    <property type="entry name" value="Transferase(Phosphotransferase) domain 1"/>
    <property type="match status" value="1"/>
</dbReference>
<evidence type="ECO:0000256" key="3">
    <source>
        <dbReference type="ARBA" id="ARBA00022777"/>
    </source>
</evidence>
<keyword evidence="11" id="KW-1185">Reference proteome</keyword>
<accession>A0A8S0WKE8</accession>
<dbReference type="InterPro" id="IPR011009">
    <property type="entry name" value="Kinase-like_dom_sf"/>
</dbReference>
<comment type="similarity">
    <text evidence="5">Belongs to the protein kinase superfamily. STE Ser/Thr protein kinase family. MAP kinase kinase subfamily.</text>
</comment>
<feature type="domain" description="Protein kinase" evidence="9">
    <location>
        <begin position="335"/>
        <end position="601"/>
    </location>
</feature>
<dbReference type="EC" id="2.7.12.2" evidence="6"/>
<dbReference type="PANTHER" id="PTHR48013">
    <property type="entry name" value="DUAL SPECIFICITY MITOGEN-ACTIVATED PROTEIN KINASE KINASE 5-RELATED"/>
    <property type="match status" value="1"/>
</dbReference>
<evidence type="ECO:0000256" key="8">
    <source>
        <dbReference type="SAM" id="Phobius"/>
    </source>
</evidence>
<dbReference type="GO" id="GO:0060237">
    <property type="term" value="P:regulation of fungal-type cell wall organization"/>
    <property type="evidence" value="ECO:0007669"/>
    <property type="project" value="TreeGrafter"/>
</dbReference>
<evidence type="ECO:0000256" key="6">
    <source>
        <dbReference type="ARBA" id="ARBA00038999"/>
    </source>
</evidence>
<comment type="caution">
    <text evidence="10">The sequence shown here is derived from an EMBL/GenBank/DDBJ whole genome shotgun (WGS) entry which is preliminary data.</text>
</comment>
<keyword evidence="8" id="KW-0472">Membrane</keyword>
<gene>
    <name evidence="10" type="ORF">AAE3_LOCUS6781</name>
</gene>
<keyword evidence="2" id="KW-0547">Nucleotide-binding</keyword>
<reference evidence="10 11" key="1">
    <citation type="submission" date="2020-01" db="EMBL/GenBank/DDBJ databases">
        <authorList>
            <person name="Gupta K D."/>
        </authorList>
    </citation>
    <scope>NUCLEOTIDE SEQUENCE [LARGE SCALE GENOMIC DNA]</scope>
</reference>
<dbReference type="Pfam" id="PF00069">
    <property type="entry name" value="Pkinase"/>
    <property type="match status" value="1"/>
</dbReference>
<dbReference type="InterPro" id="IPR000719">
    <property type="entry name" value="Prot_kinase_dom"/>
</dbReference>
<keyword evidence="8" id="KW-0812">Transmembrane</keyword>
<feature type="transmembrane region" description="Helical" evidence="8">
    <location>
        <begin position="152"/>
        <end position="169"/>
    </location>
</feature>
<evidence type="ECO:0000313" key="11">
    <source>
        <dbReference type="Proteomes" id="UP000467700"/>
    </source>
</evidence>
<feature type="transmembrane region" description="Helical" evidence="8">
    <location>
        <begin position="37"/>
        <end position="57"/>
    </location>
</feature>
<dbReference type="SUPFAM" id="SSF56112">
    <property type="entry name" value="Protein kinase-like (PK-like)"/>
    <property type="match status" value="1"/>
</dbReference>
<organism evidence="10 11">
    <name type="scientific">Cyclocybe aegerita</name>
    <name type="common">Black poplar mushroom</name>
    <name type="synonym">Agrocybe aegerita</name>
    <dbReference type="NCBI Taxonomy" id="1973307"/>
    <lineage>
        <taxon>Eukaryota</taxon>
        <taxon>Fungi</taxon>
        <taxon>Dikarya</taxon>
        <taxon>Basidiomycota</taxon>
        <taxon>Agaricomycotina</taxon>
        <taxon>Agaricomycetes</taxon>
        <taxon>Agaricomycetidae</taxon>
        <taxon>Agaricales</taxon>
        <taxon>Agaricineae</taxon>
        <taxon>Bolbitiaceae</taxon>
        <taxon>Cyclocybe</taxon>
    </lineage>
</organism>
<keyword evidence="4" id="KW-0067">ATP-binding</keyword>
<keyword evidence="1" id="KW-0808">Transferase</keyword>
<name>A0A8S0WKE8_CYCAE</name>